<reference evidence="1 2" key="1">
    <citation type="submission" date="2021-06" db="EMBL/GenBank/DDBJ databases">
        <title>Caerostris extrusa draft genome.</title>
        <authorList>
            <person name="Kono N."/>
            <person name="Arakawa K."/>
        </authorList>
    </citation>
    <scope>NUCLEOTIDE SEQUENCE [LARGE SCALE GENOMIC DNA]</scope>
</reference>
<evidence type="ECO:0000313" key="1">
    <source>
        <dbReference type="EMBL" id="GIZ02835.1"/>
    </source>
</evidence>
<evidence type="ECO:0000313" key="2">
    <source>
        <dbReference type="Proteomes" id="UP001054945"/>
    </source>
</evidence>
<dbReference type="EMBL" id="BPLR01018867">
    <property type="protein sequence ID" value="GIZ02835.1"/>
    <property type="molecule type" value="Genomic_DNA"/>
</dbReference>
<sequence>MRSSRRSTKNHTASAGASREEGIAWLDVGEKENLTSFQSRLPPTARSWCSLQRNKATRISMWGAYVHNASRTGARVDGVRGLAGVRRRGHAQEVGGAGRIRLLLVRRLRRLVQHLERRPVEAHAVDFRLGGLQRAS</sequence>
<organism evidence="1 2">
    <name type="scientific">Caerostris extrusa</name>
    <name type="common">Bark spider</name>
    <name type="synonym">Caerostris bankana</name>
    <dbReference type="NCBI Taxonomy" id="172846"/>
    <lineage>
        <taxon>Eukaryota</taxon>
        <taxon>Metazoa</taxon>
        <taxon>Ecdysozoa</taxon>
        <taxon>Arthropoda</taxon>
        <taxon>Chelicerata</taxon>
        <taxon>Arachnida</taxon>
        <taxon>Araneae</taxon>
        <taxon>Araneomorphae</taxon>
        <taxon>Entelegynae</taxon>
        <taxon>Araneoidea</taxon>
        <taxon>Araneidae</taxon>
        <taxon>Caerostris</taxon>
    </lineage>
</organism>
<proteinExistence type="predicted"/>
<dbReference type="AlphaFoldDB" id="A0AAV4Y749"/>
<accession>A0AAV4Y749</accession>
<gene>
    <name evidence="1" type="ORF">CEXT_464871</name>
</gene>
<comment type="caution">
    <text evidence="1">The sequence shown here is derived from an EMBL/GenBank/DDBJ whole genome shotgun (WGS) entry which is preliminary data.</text>
</comment>
<name>A0AAV4Y749_CAEEX</name>
<keyword evidence="2" id="KW-1185">Reference proteome</keyword>
<protein>
    <submittedName>
        <fullName evidence="1">Uncharacterized protein</fullName>
    </submittedName>
</protein>
<dbReference type="Proteomes" id="UP001054945">
    <property type="component" value="Unassembled WGS sequence"/>
</dbReference>